<dbReference type="CDD" id="cd00088">
    <property type="entry name" value="HPT"/>
    <property type="match status" value="1"/>
</dbReference>
<keyword evidence="6" id="KW-1185">Reference proteome</keyword>
<feature type="domain" description="HPt" evidence="4">
    <location>
        <begin position="305"/>
        <end position="401"/>
    </location>
</feature>
<feature type="modified residue" description="Phosphohistidine" evidence="2">
    <location>
        <position position="344"/>
    </location>
</feature>
<name>U2ZZ22_VIBPR</name>
<reference evidence="5 6" key="1">
    <citation type="submission" date="2013-09" db="EMBL/GenBank/DDBJ databases">
        <title>Whole genome shotgun sequence of Vibrio proteolyticus NBRC 13287.</title>
        <authorList>
            <person name="Isaki S."/>
            <person name="Hosoyama A."/>
            <person name="Numata M."/>
            <person name="Hashimoto M."/>
            <person name="Hosoyama Y."/>
            <person name="Tsuchikane K."/>
            <person name="Noguchi M."/>
            <person name="Hirakata S."/>
            <person name="Ichikawa N."/>
            <person name="Ohji S."/>
            <person name="Yamazoe A."/>
            <person name="Fujita N."/>
        </authorList>
    </citation>
    <scope>NUCLEOTIDE SEQUENCE [LARGE SCALE GENOMIC DNA]</scope>
    <source>
        <strain evidence="5 6">NBRC 13287</strain>
    </source>
</reference>
<dbReference type="GO" id="GO:0004672">
    <property type="term" value="F:protein kinase activity"/>
    <property type="evidence" value="ECO:0007669"/>
    <property type="project" value="UniProtKB-ARBA"/>
</dbReference>
<dbReference type="EMBL" id="BATJ01000003">
    <property type="protein sequence ID" value="GAD66317.1"/>
    <property type="molecule type" value="Genomic_DNA"/>
</dbReference>
<proteinExistence type="predicted"/>
<dbReference type="InterPro" id="IPR008207">
    <property type="entry name" value="Sig_transdc_His_kin_Hpt_dom"/>
</dbReference>
<dbReference type="Gene3D" id="1.20.120.160">
    <property type="entry name" value="HPT domain"/>
    <property type="match status" value="1"/>
</dbReference>
<evidence type="ECO:0000313" key="6">
    <source>
        <dbReference type="Proteomes" id="UP000016570"/>
    </source>
</evidence>
<evidence type="ECO:0000256" key="1">
    <source>
        <dbReference type="ARBA" id="ARBA00023012"/>
    </source>
</evidence>
<sequence>MEGRIRQRRLIWLLAILWLALSSLVLFNDRTLVRTMTSIEELSHSVESITRSLYYDTSYRARGLSELELKVQLLYSLKLNLEAQESSGMFAPDVSQLIYLTQRFLDLGRSFISSETELLALADTLKALRVKYAEVPQLSGAYYRLSAYVFDAMFVSIDSQSEAYRDLDRLLALSYQLPGSQQKELQQTLAQAATILGDYAKGSHVVDQLLNHPIHAEILTLENQHHRLLSLHLMFLVLIGFVFVAAILAVVSRLDNETMAGPPLAGKCEEPEQLSDLPMEKKDGAVSSEPQQQIRFEHMLDSLSGDQESVNLLLQVFVQDHYDDVEALRSLINVDPDSAMRKAHSLKGVASNLGADILRDAALIAETKLKQGERLTREELDHLAESLRRAIGEAQSYIAAHKATGGGGYLHSE</sequence>
<keyword evidence="3" id="KW-0472">Membrane</keyword>
<keyword evidence="2" id="KW-0597">Phosphoprotein</keyword>
<evidence type="ECO:0000313" key="5">
    <source>
        <dbReference type="EMBL" id="GAD66317.1"/>
    </source>
</evidence>
<dbReference type="SMART" id="SM00073">
    <property type="entry name" value="HPT"/>
    <property type="match status" value="1"/>
</dbReference>
<organism evidence="5 6">
    <name type="scientific">Vibrio proteolyticus NBRC 13287</name>
    <dbReference type="NCBI Taxonomy" id="1219065"/>
    <lineage>
        <taxon>Bacteria</taxon>
        <taxon>Pseudomonadati</taxon>
        <taxon>Pseudomonadota</taxon>
        <taxon>Gammaproteobacteria</taxon>
        <taxon>Vibrionales</taxon>
        <taxon>Vibrionaceae</taxon>
        <taxon>Vibrio</taxon>
    </lineage>
</organism>
<dbReference type="GO" id="GO:0000160">
    <property type="term" value="P:phosphorelay signal transduction system"/>
    <property type="evidence" value="ECO:0007669"/>
    <property type="project" value="UniProtKB-KW"/>
</dbReference>
<keyword evidence="1" id="KW-0902">Two-component regulatory system</keyword>
<dbReference type="STRING" id="1219065.VPR01S_03_02270"/>
<evidence type="ECO:0000259" key="4">
    <source>
        <dbReference type="PROSITE" id="PS50894"/>
    </source>
</evidence>
<dbReference type="Pfam" id="PF01627">
    <property type="entry name" value="Hpt"/>
    <property type="match status" value="1"/>
</dbReference>
<comment type="caution">
    <text evidence="5">The sequence shown here is derived from an EMBL/GenBank/DDBJ whole genome shotgun (WGS) entry which is preliminary data.</text>
</comment>
<dbReference type="PROSITE" id="PS50894">
    <property type="entry name" value="HPT"/>
    <property type="match status" value="1"/>
</dbReference>
<dbReference type="RefSeq" id="WP_021704306.1">
    <property type="nucleotide sequence ID" value="NZ_BATJ01000003.1"/>
</dbReference>
<evidence type="ECO:0000256" key="3">
    <source>
        <dbReference type="SAM" id="Phobius"/>
    </source>
</evidence>
<dbReference type="AlphaFoldDB" id="U2ZZ22"/>
<evidence type="ECO:0000256" key="2">
    <source>
        <dbReference type="PROSITE-ProRule" id="PRU00110"/>
    </source>
</evidence>
<dbReference type="eggNOG" id="COG2198">
    <property type="taxonomic scope" value="Bacteria"/>
</dbReference>
<protein>
    <recommendedName>
        <fullName evidence="4">HPt domain-containing protein</fullName>
    </recommendedName>
</protein>
<keyword evidence="3" id="KW-1133">Transmembrane helix</keyword>
<dbReference type="Proteomes" id="UP000016570">
    <property type="component" value="Unassembled WGS sequence"/>
</dbReference>
<feature type="transmembrane region" description="Helical" evidence="3">
    <location>
        <begin position="229"/>
        <end position="251"/>
    </location>
</feature>
<keyword evidence="3" id="KW-0812">Transmembrane</keyword>
<gene>
    <name evidence="5" type="ORF">VPR01S_03_02270</name>
</gene>
<dbReference type="InterPro" id="IPR036641">
    <property type="entry name" value="HPT_dom_sf"/>
</dbReference>
<dbReference type="SUPFAM" id="SSF47226">
    <property type="entry name" value="Histidine-containing phosphotransfer domain, HPT domain"/>
    <property type="match status" value="1"/>
</dbReference>
<accession>U2ZZ22</accession>